<evidence type="ECO:0000313" key="2">
    <source>
        <dbReference type="EMBL" id="MDC4238884.1"/>
    </source>
</evidence>
<evidence type="ECO:0000313" key="3">
    <source>
        <dbReference type="Proteomes" id="UP001141183"/>
    </source>
</evidence>
<reference evidence="2" key="1">
    <citation type="submission" date="2022-05" db="EMBL/GenBank/DDBJ databases">
        <title>Draft genome sequence of Clostridium tertium strain CP3 isolated from Peru.</title>
        <authorList>
            <person name="Hurtado R."/>
            <person name="Lima L."/>
            <person name="Sousa T."/>
            <person name="Jaiswal A.K."/>
            <person name="Tiwari S."/>
            <person name="Maturrano L."/>
            <person name="Brenig B."/>
            <person name="Azevedo V."/>
        </authorList>
    </citation>
    <scope>NUCLEOTIDE SEQUENCE</scope>
    <source>
        <strain evidence="2">CP3</strain>
    </source>
</reference>
<keyword evidence="3" id="KW-1185">Reference proteome</keyword>
<accession>A0A9X4AYK0</accession>
<dbReference type="EMBL" id="JAMRYU010000001">
    <property type="protein sequence ID" value="MDC4238884.1"/>
    <property type="molecule type" value="Genomic_DNA"/>
</dbReference>
<dbReference type="RefSeq" id="WP_111927936.1">
    <property type="nucleotide sequence ID" value="NZ_CAXSLY010000004.1"/>
</dbReference>
<feature type="transmembrane region" description="Helical" evidence="1">
    <location>
        <begin position="129"/>
        <end position="147"/>
    </location>
</feature>
<comment type="caution">
    <text evidence="2">The sequence shown here is derived from an EMBL/GenBank/DDBJ whole genome shotgun (WGS) entry which is preliminary data.</text>
</comment>
<dbReference type="AlphaFoldDB" id="A0A9X4AYK0"/>
<proteinExistence type="predicted"/>
<keyword evidence="1" id="KW-0472">Membrane</keyword>
<keyword evidence="1" id="KW-0812">Transmembrane</keyword>
<feature type="transmembrane region" description="Helical" evidence="1">
    <location>
        <begin position="58"/>
        <end position="77"/>
    </location>
</feature>
<organism evidence="2 3">
    <name type="scientific">Clostridium tertium</name>
    <dbReference type="NCBI Taxonomy" id="1559"/>
    <lineage>
        <taxon>Bacteria</taxon>
        <taxon>Bacillati</taxon>
        <taxon>Bacillota</taxon>
        <taxon>Clostridia</taxon>
        <taxon>Eubacteriales</taxon>
        <taxon>Clostridiaceae</taxon>
        <taxon>Clostridium</taxon>
    </lineage>
</organism>
<gene>
    <name evidence="2" type="ORF">NE398_01710</name>
</gene>
<dbReference type="Proteomes" id="UP001141183">
    <property type="component" value="Unassembled WGS sequence"/>
</dbReference>
<feature type="transmembrane region" description="Helical" evidence="1">
    <location>
        <begin position="89"/>
        <end position="108"/>
    </location>
</feature>
<keyword evidence="1" id="KW-1133">Transmembrane helix</keyword>
<name>A0A9X4AYK0_9CLOT</name>
<sequence>MIRGYKKVFWGIFFTAFHFNFGPIKILPNFIAILIISSGIREILIDNENDSLNMSLKLNNISAFISFITFVLPFMGIENLESNIIFNTIWFNLGSILEIIIIVKLLEGTSQILYEKYNSDLGREYEKKVIKYLWLYSVVVIVSNFNFIFISEAVALVTAIYALIIKIWIMLSFKKLYKDDLKIAK</sequence>
<protein>
    <submittedName>
        <fullName evidence="2">Uncharacterized protein</fullName>
    </submittedName>
</protein>
<feature type="transmembrane region" description="Helical" evidence="1">
    <location>
        <begin position="153"/>
        <end position="173"/>
    </location>
</feature>
<feature type="transmembrane region" description="Helical" evidence="1">
    <location>
        <begin position="12"/>
        <end position="37"/>
    </location>
</feature>
<evidence type="ECO:0000256" key="1">
    <source>
        <dbReference type="SAM" id="Phobius"/>
    </source>
</evidence>